<protein>
    <submittedName>
        <fullName evidence="1">Uncharacterized protein</fullName>
    </submittedName>
</protein>
<proteinExistence type="predicted"/>
<reference evidence="1 2" key="1">
    <citation type="submission" date="2020-02" db="EMBL/GenBank/DDBJ databases">
        <authorList>
            <person name="Ma Q."/>
            <person name="Huang Y."/>
            <person name="Song X."/>
            <person name="Pei D."/>
        </authorList>
    </citation>
    <scope>NUCLEOTIDE SEQUENCE [LARGE SCALE GENOMIC DNA]</scope>
    <source>
        <strain evidence="1">Sxm20200214</strain>
        <tissue evidence="1">Leaf</tissue>
    </source>
</reference>
<gene>
    <name evidence="1" type="ORF">Bca52824_012463</name>
</gene>
<comment type="caution">
    <text evidence="1">The sequence shown here is derived from an EMBL/GenBank/DDBJ whole genome shotgun (WGS) entry which is preliminary data.</text>
</comment>
<dbReference type="AlphaFoldDB" id="A0A8X7VY92"/>
<organism evidence="1 2">
    <name type="scientific">Brassica carinata</name>
    <name type="common">Ethiopian mustard</name>
    <name type="synonym">Abyssinian cabbage</name>
    <dbReference type="NCBI Taxonomy" id="52824"/>
    <lineage>
        <taxon>Eukaryota</taxon>
        <taxon>Viridiplantae</taxon>
        <taxon>Streptophyta</taxon>
        <taxon>Embryophyta</taxon>
        <taxon>Tracheophyta</taxon>
        <taxon>Spermatophyta</taxon>
        <taxon>Magnoliopsida</taxon>
        <taxon>eudicotyledons</taxon>
        <taxon>Gunneridae</taxon>
        <taxon>Pentapetalae</taxon>
        <taxon>rosids</taxon>
        <taxon>malvids</taxon>
        <taxon>Brassicales</taxon>
        <taxon>Brassicaceae</taxon>
        <taxon>Brassiceae</taxon>
        <taxon>Brassica</taxon>
    </lineage>
</organism>
<dbReference type="EMBL" id="JAAMPC010000003">
    <property type="protein sequence ID" value="KAG2319250.1"/>
    <property type="molecule type" value="Genomic_DNA"/>
</dbReference>
<name>A0A8X7VY92_BRACI</name>
<sequence>MHIESRLANEGCQPRRTSWLRRSIQRASSMICTLQRFHVVAVRMVTTGGESLRYTFSEQAPEKVTTDARGLKRSSFSLRSEKLVDGEMEAPSKITEIITTKKTSIIVESRLMKRKETITIDEEEDEEKIQGRQISFG</sequence>
<accession>A0A8X7VY92</accession>
<keyword evidence="2" id="KW-1185">Reference proteome</keyword>
<dbReference type="Proteomes" id="UP000886595">
    <property type="component" value="Unassembled WGS sequence"/>
</dbReference>
<evidence type="ECO:0000313" key="2">
    <source>
        <dbReference type="Proteomes" id="UP000886595"/>
    </source>
</evidence>
<evidence type="ECO:0000313" key="1">
    <source>
        <dbReference type="EMBL" id="KAG2319250.1"/>
    </source>
</evidence>